<protein>
    <recommendedName>
        <fullName evidence="5">RRM domain-containing protein</fullName>
    </recommendedName>
</protein>
<feature type="region of interest" description="Disordered" evidence="2">
    <location>
        <begin position="120"/>
        <end position="204"/>
    </location>
</feature>
<feature type="coiled-coil region" evidence="1">
    <location>
        <begin position="324"/>
        <end position="355"/>
    </location>
</feature>
<feature type="compositionally biased region" description="Low complexity" evidence="2">
    <location>
        <begin position="158"/>
        <end position="170"/>
    </location>
</feature>
<dbReference type="SUPFAM" id="SSF54928">
    <property type="entry name" value="RNA-binding domain, RBD"/>
    <property type="match status" value="1"/>
</dbReference>
<evidence type="ECO:0008006" key="5">
    <source>
        <dbReference type="Google" id="ProtNLM"/>
    </source>
</evidence>
<feature type="region of interest" description="Disordered" evidence="2">
    <location>
        <begin position="45"/>
        <end position="76"/>
    </location>
</feature>
<feature type="compositionally biased region" description="Polar residues" evidence="2">
    <location>
        <begin position="195"/>
        <end position="204"/>
    </location>
</feature>
<evidence type="ECO:0000256" key="2">
    <source>
        <dbReference type="SAM" id="MobiDB-lite"/>
    </source>
</evidence>
<keyword evidence="4" id="KW-1185">Reference proteome</keyword>
<dbReference type="Proteomes" id="UP001150062">
    <property type="component" value="Unassembled WGS sequence"/>
</dbReference>
<gene>
    <name evidence="3" type="ORF">M0813_17068</name>
</gene>
<accession>A0ABQ8YYK4</accession>
<comment type="caution">
    <text evidence="3">The sequence shown here is derived from an EMBL/GenBank/DDBJ whole genome shotgun (WGS) entry which is preliminary data.</text>
</comment>
<dbReference type="EMBL" id="JAOAOG010000098">
    <property type="protein sequence ID" value="KAJ6249645.1"/>
    <property type="molecule type" value="Genomic_DNA"/>
</dbReference>
<keyword evidence="1" id="KW-0175">Coiled coil</keyword>
<sequence>MNKRKFTNKILLTNIPNKTTMKELMKALKECQIKEPKSVEFTNMFKKEKKNEENKKKTNKANNEEEKKQRNYTNNTKAAILTHNTPREATFNNQTLDFYYRCEIRGNTVYPYYLSSSSLLPYSSRNTNSPPLPSYMKGEKKEKNSNKKRSNEKKKKNSSSSTTINKASNSPVSIFNKRKKWFDNSERTNGRSRQKYSQQKVRIQQPSNSIRIELEKKIYVRGNKVNLPKNVEKEHIERLFKTFKTTNIDRKIGRNGCPNFLLSFDTKEERDEALVLNNALAMGKYPIRVVKAKEYVKITAPNQENLTLLETNLRKLNEDKLTFKTNKKEEIETLKKEKKEKILLFDNQIRELKEQILTITLTLKLKKELLNKSQREEKKKDNTVSFTFKAQTFNEI</sequence>
<reference evidence="3" key="1">
    <citation type="submission" date="2022-08" db="EMBL/GenBank/DDBJ databases">
        <title>Novel sulfate-reducing endosymbionts in the free-living metamonad Anaeramoeba.</title>
        <authorList>
            <person name="Jerlstrom-Hultqvist J."/>
            <person name="Cepicka I."/>
            <person name="Gallot-Lavallee L."/>
            <person name="Salas-Leiva D."/>
            <person name="Curtis B.A."/>
            <person name="Zahonova K."/>
            <person name="Pipaliya S."/>
            <person name="Dacks J."/>
            <person name="Roger A.J."/>
        </authorList>
    </citation>
    <scope>NUCLEOTIDE SEQUENCE</scope>
    <source>
        <strain evidence="3">Schooner1</strain>
    </source>
</reference>
<evidence type="ECO:0000313" key="4">
    <source>
        <dbReference type="Proteomes" id="UP001150062"/>
    </source>
</evidence>
<dbReference type="InterPro" id="IPR035979">
    <property type="entry name" value="RBD_domain_sf"/>
</dbReference>
<feature type="compositionally biased region" description="Basic residues" evidence="2">
    <location>
        <begin position="146"/>
        <end position="157"/>
    </location>
</feature>
<proteinExistence type="predicted"/>
<dbReference type="CDD" id="cd00590">
    <property type="entry name" value="RRM_SF"/>
    <property type="match status" value="1"/>
</dbReference>
<organism evidence="3 4">
    <name type="scientific">Anaeramoeba flamelloides</name>
    <dbReference type="NCBI Taxonomy" id="1746091"/>
    <lineage>
        <taxon>Eukaryota</taxon>
        <taxon>Metamonada</taxon>
        <taxon>Anaeramoebidae</taxon>
        <taxon>Anaeramoeba</taxon>
    </lineage>
</organism>
<feature type="compositionally biased region" description="Basic and acidic residues" evidence="2">
    <location>
        <begin position="45"/>
        <end position="69"/>
    </location>
</feature>
<evidence type="ECO:0000313" key="3">
    <source>
        <dbReference type="EMBL" id="KAJ6249645.1"/>
    </source>
</evidence>
<evidence type="ECO:0000256" key="1">
    <source>
        <dbReference type="SAM" id="Coils"/>
    </source>
</evidence>
<name>A0ABQ8YYK4_9EUKA</name>